<sequence length="168" mass="18794">MKNRMNATLASLTMVCMLSILFSANGFAQNNIQRIFDNSSENSSMRSSVTIPNELLHGNNPTIYIQNSEIINVTGTESPTVLKLLDASSNSLLQASNRSYNSVQVITITLNQMSDLNNRLDLSRINGFTSLRYVYIKCLFECSDEQVRNYLMNADSVTTVFYKVVNPS</sequence>
<name>A0A5D0QWU6_9FLAO</name>
<evidence type="ECO:0000256" key="1">
    <source>
        <dbReference type="SAM" id="SignalP"/>
    </source>
</evidence>
<accession>A0A5D0QWU6</accession>
<proteinExistence type="predicted"/>
<keyword evidence="1" id="KW-0732">Signal</keyword>
<feature type="chain" id="PRO_5022897047" evidence="1">
    <location>
        <begin position="29"/>
        <end position="168"/>
    </location>
</feature>
<evidence type="ECO:0000313" key="2">
    <source>
        <dbReference type="EMBL" id="TYB73161.1"/>
    </source>
</evidence>
<dbReference type="Proteomes" id="UP000323720">
    <property type="component" value="Unassembled WGS sequence"/>
</dbReference>
<dbReference type="OrthoDB" id="1449271at2"/>
<protein>
    <submittedName>
        <fullName evidence="2">Uncharacterized protein</fullName>
    </submittedName>
</protein>
<dbReference type="RefSeq" id="WP_148405421.1">
    <property type="nucleotide sequence ID" value="NZ_VSKK01000007.1"/>
</dbReference>
<gene>
    <name evidence="2" type="ORF">ES674_15035</name>
</gene>
<keyword evidence="3" id="KW-1185">Reference proteome</keyword>
<comment type="caution">
    <text evidence="2">The sequence shown here is derived from an EMBL/GenBank/DDBJ whole genome shotgun (WGS) entry which is preliminary data.</text>
</comment>
<dbReference type="EMBL" id="VSKK01000007">
    <property type="protein sequence ID" value="TYB73161.1"/>
    <property type="molecule type" value="Genomic_DNA"/>
</dbReference>
<organism evidence="2 3">
    <name type="scientific">Bizionia myxarmorum</name>
    <dbReference type="NCBI Taxonomy" id="291186"/>
    <lineage>
        <taxon>Bacteria</taxon>
        <taxon>Pseudomonadati</taxon>
        <taxon>Bacteroidota</taxon>
        <taxon>Flavobacteriia</taxon>
        <taxon>Flavobacteriales</taxon>
        <taxon>Flavobacteriaceae</taxon>
        <taxon>Bizionia</taxon>
    </lineage>
</organism>
<reference evidence="2 3" key="1">
    <citation type="submission" date="2019-08" db="EMBL/GenBank/DDBJ databases">
        <title>Genomes of Antarctic Bizionia species.</title>
        <authorList>
            <person name="Bowman J.P."/>
        </authorList>
    </citation>
    <scope>NUCLEOTIDE SEQUENCE [LARGE SCALE GENOMIC DNA]</scope>
    <source>
        <strain evidence="2 3">ADA-4</strain>
    </source>
</reference>
<evidence type="ECO:0000313" key="3">
    <source>
        <dbReference type="Proteomes" id="UP000323720"/>
    </source>
</evidence>
<feature type="signal peptide" evidence="1">
    <location>
        <begin position="1"/>
        <end position="28"/>
    </location>
</feature>
<dbReference type="AlphaFoldDB" id="A0A5D0QWU6"/>